<accession>D5ACU8</accession>
<evidence type="ECO:0000313" key="5">
    <source>
        <dbReference type="EMBL" id="ADE77367.1"/>
    </source>
</evidence>
<feature type="compositionally biased region" description="Polar residues" evidence="4">
    <location>
        <begin position="74"/>
        <end position="89"/>
    </location>
</feature>
<dbReference type="SUPFAM" id="SSF89009">
    <property type="entry name" value="GAT-like domain"/>
    <property type="match status" value="1"/>
</dbReference>
<dbReference type="EMBL" id="BT124091">
    <property type="protein sequence ID" value="ADE77367.1"/>
    <property type="molecule type" value="mRNA"/>
</dbReference>
<feature type="compositionally biased region" description="Polar residues" evidence="4">
    <location>
        <begin position="190"/>
        <end position="203"/>
    </location>
</feature>
<evidence type="ECO:0008006" key="6">
    <source>
        <dbReference type="Google" id="ProtNLM"/>
    </source>
</evidence>
<dbReference type="GO" id="GO:0043130">
    <property type="term" value="F:ubiquitin binding"/>
    <property type="evidence" value="ECO:0007669"/>
    <property type="project" value="InterPro"/>
</dbReference>
<dbReference type="GO" id="GO:0016020">
    <property type="term" value="C:membrane"/>
    <property type="evidence" value="ECO:0007669"/>
    <property type="project" value="UniProtKB-SubCell"/>
</dbReference>
<dbReference type="PANTHER" id="PTHR45898:SF4">
    <property type="entry name" value="TARGET OF MYB PROTEIN 1"/>
    <property type="match status" value="1"/>
</dbReference>
<reference evidence="5" key="1">
    <citation type="submission" date="2010-04" db="EMBL/GenBank/DDBJ databases">
        <authorList>
            <person name="Reid K.E."/>
            <person name="Liao N."/>
            <person name="Chan S."/>
            <person name="Docking R."/>
            <person name="Taylor G."/>
            <person name="Moore R."/>
            <person name="Mayo M."/>
            <person name="Munro S."/>
            <person name="King J."/>
            <person name="Yanchuk A."/>
            <person name="Holt R."/>
            <person name="Jones S."/>
            <person name="Marra M."/>
            <person name="Ritland C.E."/>
            <person name="Ritland K."/>
            <person name="Bohlmann J."/>
        </authorList>
    </citation>
    <scope>NUCLEOTIDE SEQUENCE</scope>
    <source>
        <tissue evidence="5">Bud</tissue>
    </source>
</reference>
<name>D5ACU8_PICSI</name>
<dbReference type="InterPro" id="IPR044836">
    <property type="entry name" value="TOL_plant"/>
</dbReference>
<evidence type="ECO:0000256" key="3">
    <source>
        <dbReference type="ARBA" id="ARBA00023136"/>
    </source>
</evidence>
<feature type="region of interest" description="Disordered" evidence="4">
    <location>
        <begin position="124"/>
        <end position="166"/>
    </location>
</feature>
<comment type="subcellular location">
    <subcellularLocation>
        <location evidence="1">Membrane</location>
        <topology evidence="1">Peripheral membrane protein</topology>
    </subcellularLocation>
</comment>
<sequence>MHLVNTTLDEELLCQGLTLNDDLQRVLGKHDAIVAGAPVTWEKTLAPPPSLVNVNNEEDETEDDLVQLSRRSSRVITQSQDKASGNVRNQPAAPLPLLPPPPGLKKVNTPSDKLEQTVDFLSGDAYESPTTATPPAASPPSGQYMQTSPGSISQQATPYPFNSQSSAQDVLITQPTYSSSQVLQQPYHPNGSNSLAISSTQQHEYQKFQPEGQELRVDNAGHALQWSNPAGQSHNPQQSILAHDAQSLNLNVPAQKSPGGLPPAPWDVQSPQNVPQVADSQQGPLLYGSNLKQVIPPPPALYNQRQQFFQQQHSSGPGQFMHGYSETAHDDLIGRAQNLSLHDGTYNTTYGTSSYSQHSSAPTRQVKPEDKLFEDLVNLAKAKDKIASGKSGSL</sequence>
<dbReference type="AlphaFoldDB" id="D5ACU8"/>
<feature type="compositionally biased region" description="Pro residues" evidence="4">
    <location>
        <begin position="93"/>
        <end position="103"/>
    </location>
</feature>
<dbReference type="GO" id="GO:0035091">
    <property type="term" value="F:phosphatidylinositol binding"/>
    <property type="evidence" value="ECO:0007669"/>
    <property type="project" value="InterPro"/>
</dbReference>
<dbReference type="GO" id="GO:0043328">
    <property type="term" value="P:protein transport to vacuole involved in ubiquitin-dependent protein catabolic process via the multivesicular body sorting pathway"/>
    <property type="evidence" value="ECO:0007669"/>
    <property type="project" value="InterPro"/>
</dbReference>
<feature type="region of interest" description="Disordered" evidence="4">
    <location>
        <begin position="182"/>
        <end position="208"/>
    </location>
</feature>
<feature type="compositionally biased region" description="Low complexity" evidence="4">
    <location>
        <begin position="128"/>
        <end position="141"/>
    </location>
</feature>
<feature type="compositionally biased region" description="Polar residues" evidence="4">
    <location>
        <begin position="143"/>
        <end position="166"/>
    </location>
</feature>
<comment type="similarity">
    <text evidence="2">Belongs to the TOM1 family.</text>
</comment>
<organism evidence="5">
    <name type="scientific">Picea sitchensis</name>
    <name type="common">Sitka spruce</name>
    <name type="synonym">Pinus sitchensis</name>
    <dbReference type="NCBI Taxonomy" id="3332"/>
    <lineage>
        <taxon>Eukaryota</taxon>
        <taxon>Viridiplantae</taxon>
        <taxon>Streptophyta</taxon>
        <taxon>Embryophyta</taxon>
        <taxon>Tracheophyta</taxon>
        <taxon>Spermatophyta</taxon>
        <taxon>Pinopsida</taxon>
        <taxon>Pinidae</taxon>
        <taxon>Conifers I</taxon>
        <taxon>Pinales</taxon>
        <taxon>Pinaceae</taxon>
        <taxon>Picea</taxon>
    </lineage>
</organism>
<dbReference type="InterPro" id="IPR038425">
    <property type="entry name" value="GAT_sf"/>
</dbReference>
<dbReference type="Gene3D" id="1.20.58.160">
    <property type="match status" value="1"/>
</dbReference>
<proteinExistence type="evidence at transcript level"/>
<evidence type="ECO:0000256" key="4">
    <source>
        <dbReference type="SAM" id="MobiDB-lite"/>
    </source>
</evidence>
<keyword evidence="3" id="KW-0472">Membrane</keyword>
<feature type="compositionally biased region" description="Acidic residues" evidence="4">
    <location>
        <begin position="56"/>
        <end position="65"/>
    </location>
</feature>
<feature type="region of interest" description="Disordered" evidence="4">
    <location>
        <begin position="45"/>
        <end position="110"/>
    </location>
</feature>
<evidence type="ECO:0000256" key="1">
    <source>
        <dbReference type="ARBA" id="ARBA00004170"/>
    </source>
</evidence>
<dbReference type="PANTHER" id="PTHR45898">
    <property type="entry name" value="TOM1-LIKE PROTEIN"/>
    <property type="match status" value="1"/>
</dbReference>
<protein>
    <recommendedName>
        <fullName evidence="6">GAT domain-containing protein</fullName>
    </recommendedName>
</protein>
<evidence type="ECO:0000256" key="2">
    <source>
        <dbReference type="ARBA" id="ARBA00007708"/>
    </source>
</evidence>